<name>A0A0M0JC44_9EUKA</name>
<dbReference type="Pfam" id="PF03259">
    <property type="entry name" value="Robl_LC7"/>
    <property type="match status" value="1"/>
</dbReference>
<evidence type="ECO:0000313" key="5">
    <source>
        <dbReference type="Proteomes" id="UP000037460"/>
    </source>
</evidence>
<feature type="region of interest" description="Disordered" evidence="2">
    <location>
        <begin position="1"/>
        <end position="40"/>
    </location>
</feature>
<accession>A0A0M0JC44</accession>
<protein>
    <submittedName>
        <fullName evidence="4">Dynein light chain</fullName>
    </submittedName>
</protein>
<gene>
    <name evidence="4" type="ORF">Ctob_002129</name>
</gene>
<evidence type="ECO:0000256" key="1">
    <source>
        <dbReference type="ARBA" id="ARBA00007191"/>
    </source>
</evidence>
<keyword evidence="5" id="KW-1185">Reference proteome</keyword>
<feature type="domain" description="Roadblock/LAMTOR2" evidence="3">
    <location>
        <begin position="124"/>
        <end position="212"/>
    </location>
</feature>
<dbReference type="EMBL" id="JWZX01003119">
    <property type="protein sequence ID" value="KOO24156.1"/>
    <property type="molecule type" value="Genomic_DNA"/>
</dbReference>
<dbReference type="SMART" id="SM00960">
    <property type="entry name" value="Robl_LC7"/>
    <property type="match status" value="1"/>
</dbReference>
<dbReference type="PANTHER" id="PTHR10779">
    <property type="entry name" value="DYNEIN LIGHT CHAIN ROADBLOCK"/>
    <property type="match status" value="1"/>
</dbReference>
<dbReference type="OrthoDB" id="9985637at2759"/>
<comment type="caution">
    <text evidence="4">The sequence shown here is derived from an EMBL/GenBank/DDBJ whole genome shotgun (WGS) entry which is preliminary data.</text>
</comment>
<proteinExistence type="inferred from homology"/>
<dbReference type="InterPro" id="IPR004942">
    <property type="entry name" value="Roadblock/LAMTOR2_dom"/>
</dbReference>
<dbReference type="Gene3D" id="3.30.450.30">
    <property type="entry name" value="Dynein light chain 2a, cytoplasmic"/>
    <property type="match status" value="1"/>
</dbReference>
<organism evidence="4 5">
    <name type="scientific">Chrysochromulina tobinii</name>
    <dbReference type="NCBI Taxonomy" id="1460289"/>
    <lineage>
        <taxon>Eukaryota</taxon>
        <taxon>Haptista</taxon>
        <taxon>Haptophyta</taxon>
        <taxon>Prymnesiophyceae</taxon>
        <taxon>Prymnesiales</taxon>
        <taxon>Chrysochromulinaceae</taxon>
        <taxon>Chrysochromulina</taxon>
    </lineage>
</organism>
<evidence type="ECO:0000256" key="2">
    <source>
        <dbReference type="SAM" id="MobiDB-lite"/>
    </source>
</evidence>
<reference evidence="5" key="1">
    <citation type="journal article" date="2015" name="PLoS Genet.">
        <title>Genome Sequence and Transcriptome Analyses of Chrysochromulina tobin: Metabolic Tools for Enhanced Algal Fitness in the Prominent Order Prymnesiales (Haptophyceae).</title>
        <authorList>
            <person name="Hovde B.T."/>
            <person name="Deodato C.R."/>
            <person name="Hunsperger H.M."/>
            <person name="Ryken S.A."/>
            <person name="Yost W."/>
            <person name="Jha R.K."/>
            <person name="Patterson J."/>
            <person name="Monnat R.J. Jr."/>
            <person name="Barlow S.B."/>
            <person name="Starkenburg S.R."/>
            <person name="Cattolico R.A."/>
        </authorList>
    </citation>
    <scope>NUCLEOTIDE SEQUENCE</scope>
    <source>
        <strain evidence="5">CCMP291</strain>
    </source>
</reference>
<comment type="similarity">
    <text evidence="1">Belongs to the GAMAD family.</text>
</comment>
<dbReference type="SUPFAM" id="SSF103196">
    <property type="entry name" value="Roadblock/LC7 domain"/>
    <property type="match status" value="1"/>
</dbReference>
<evidence type="ECO:0000313" key="4">
    <source>
        <dbReference type="EMBL" id="KOO24156.1"/>
    </source>
</evidence>
<dbReference type="Proteomes" id="UP000037460">
    <property type="component" value="Unassembled WGS sequence"/>
</dbReference>
<dbReference type="AlphaFoldDB" id="A0A0M0JC44"/>
<evidence type="ECO:0000259" key="3">
    <source>
        <dbReference type="SMART" id="SM00960"/>
    </source>
</evidence>
<sequence length="244" mass="25693">MEFGDDEDALPRVDQTPNMGDEFDAPLTMPGIGIEEPPLADTYVSGTYDGLADDADADPLAAGGDFDDFTPPAADAKGYGHDVPYDFPGEPESPMLNRSSASVGLGASSGVVDEEIDIDTHGLIDETMQRLSFVHGVFGVLIVDKDGLIVRATMPLEEAAKLAGPTLSLLQRAKSCAAVHEGDELQMLCVRTRKYELLMCLEANGAFAICVFQDPSPETVTDATDAPVTSAARSVLRAAAGTVL</sequence>